<dbReference type="Pfam" id="PF07486">
    <property type="entry name" value="Hydrolase_2"/>
    <property type="match status" value="1"/>
</dbReference>
<protein>
    <recommendedName>
        <fullName evidence="1">Cell wall hydrolase SleB domain-containing protein</fullName>
    </recommendedName>
</protein>
<dbReference type="InterPro" id="IPR042047">
    <property type="entry name" value="SleB_dom1"/>
</dbReference>
<accession>A0A382RRK4</accession>
<organism evidence="2">
    <name type="scientific">marine metagenome</name>
    <dbReference type="NCBI Taxonomy" id="408172"/>
    <lineage>
        <taxon>unclassified sequences</taxon>
        <taxon>metagenomes</taxon>
        <taxon>ecological metagenomes</taxon>
    </lineage>
</organism>
<proteinExistence type="predicted"/>
<name>A0A382RRK4_9ZZZZ</name>
<dbReference type="EMBL" id="UINC01123675">
    <property type="protein sequence ID" value="SVD00309.1"/>
    <property type="molecule type" value="Genomic_DNA"/>
</dbReference>
<gene>
    <name evidence="2" type="ORF">METZ01_LOCUS353163</name>
</gene>
<reference evidence="2" key="1">
    <citation type="submission" date="2018-05" db="EMBL/GenBank/DDBJ databases">
        <authorList>
            <person name="Lanie J.A."/>
            <person name="Ng W.-L."/>
            <person name="Kazmierczak K.M."/>
            <person name="Andrzejewski T.M."/>
            <person name="Davidsen T.M."/>
            <person name="Wayne K.J."/>
            <person name="Tettelin H."/>
            <person name="Glass J.I."/>
            <person name="Rusch D."/>
            <person name="Podicherti R."/>
            <person name="Tsui H.-C.T."/>
            <person name="Winkler M.E."/>
        </authorList>
    </citation>
    <scope>NUCLEOTIDE SEQUENCE</scope>
</reference>
<dbReference type="Gene3D" id="1.10.10.2520">
    <property type="entry name" value="Cell wall hydrolase SleB, domain 1"/>
    <property type="match status" value="1"/>
</dbReference>
<evidence type="ECO:0000259" key="1">
    <source>
        <dbReference type="Pfam" id="PF07486"/>
    </source>
</evidence>
<dbReference type="AlphaFoldDB" id="A0A382RRK4"/>
<feature type="domain" description="Cell wall hydrolase SleB" evidence="1">
    <location>
        <begin position="45"/>
        <end position="166"/>
    </location>
</feature>
<evidence type="ECO:0000313" key="2">
    <source>
        <dbReference type="EMBL" id="SVD00309.1"/>
    </source>
</evidence>
<sequence>MNKIKLFVTLLLVFGIVGVAEGNWTQDATEKECLAKNIYFEAKNQPLMGQLAVAIVVMNRVEDKRFPNTICEVVQQGPTLAWTENFPVKNRCQFSWYCDGKSDKPKHKQKWENSLKIASLVLAYKENVNDIIFILDDATFYHADYVYPAWRKSKKQIVQIGDHIFYKWL</sequence>
<dbReference type="GO" id="GO:0016787">
    <property type="term" value="F:hydrolase activity"/>
    <property type="evidence" value="ECO:0007669"/>
    <property type="project" value="InterPro"/>
</dbReference>
<dbReference type="InterPro" id="IPR011105">
    <property type="entry name" value="Cell_wall_hydrolase_SleB"/>
</dbReference>